<dbReference type="GO" id="GO:0000172">
    <property type="term" value="C:ribonuclease MRP complex"/>
    <property type="evidence" value="ECO:0007669"/>
    <property type="project" value="TreeGrafter"/>
</dbReference>
<feature type="compositionally biased region" description="Basic residues" evidence="1">
    <location>
        <begin position="55"/>
        <end position="69"/>
    </location>
</feature>
<keyword evidence="3" id="KW-1185">Reference proteome</keyword>
<proteinExistence type="predicted"/>
<evidence type="ECO:0000313" key="2">
    <source>
        <dbReference type="EMBL" id="KAF1941908.1"/>
    </source>
</evidence>
<dbReference type="InterPro" id="IPR013241">
    <property type="entry name" value="RNase_P_Pop3"/>
</dbReference>
<dbReference type="GO" id="GO:0008033">
    <property type="term" value="P:tRNA processing"/>
    <property type="evidence" value="ECO:0007669"/>
    <property type="project" value="InterPro"/>
</dbReference>
<dbReference type="GO" id="GO:0034965">
    <property type="term" value="P:intronic box C/D snoRNA processing"/>
    <property type="evidence" value="ECO:0007669"/>
    <property type="project" value="TreeGrafter"/>
</dbReference>
<sequence>MVAMAPATKQSSKPVFKTSSPFTETKWPEIAPDHQEVILELLCNLITPLGDYRRTHIHPSKGKKRKRTTKPSPDDSTMAETAPPPPDIGKHLLIGLNSVTRHLEALAAQNAPTTAPVFASKNHHQASEAAKEQSAPKELSERNSSTNKQDSQVEKKGVLRPLSMVILTHPKPALSPAHAHLPTLVHLSILSSGPASTIPTRLIPLPTSTDARLASKLHIPRVGALAIHGGAPGARALEEYVREHVGVTECKWIDEAMTAEWRGLNVAAEVPGGRD</sequence>
<dbReference type="GO" id="GO:0006364">
    <property type="term" value="P:rRNA processing"/>
    <property type="evidence" value="ECO:0007669"/>
    <property type="project" value="InterPro"/>
</dbReference>
<dbReference type="GO" id="GO:0000171">
    <property type="term" value="F:ribonuclease MRP activity"/>
    <property type="evidence" value="ECO:0007669"/>
    <property type="project" value="TreeGrafter"/>
</dbReference>
<evidence type="ECO:0000313" key="3">
    <source>
        <dbReference type="Proteomes" id="UP000800038"/>
    </source>
</evidence>
<feature type="region of interest" description="Disordered" evidence="1">
    <location>
        <begin position="1"/>
        <end position="21"/>
    </location>
</feature>
<dbReference type="OrthoDB" id="20109at2759"/>
<accession>A0A6A5SQE5</accession>
<dbReference type="PANTHER" id="PTHR28272:SF1">
    <property type="entry name" value="RIBONUCLEASES P_MRP PROTEIN SUBUNIT POP3"/>
    <property type="match status" value="1"/>
</dbReference>
<dbReference type="GO" id="GO:0004526">
    <property type="term" value="F:ribonuclease P activity"/>
    <property type="evidence" value="ECO:0007669"/>
    <property type="project" value="TreeGrafter"/>
</dbReference>
<organism evidence="2 3">
    <name type="scientific">Clathrospora elynae</name>
    <dbReference type="NCBI Taxonomy" id="706981"/>
    <lineage>
        <taxon>Eukaryota</taxon>
        <taxon>Fungi</taxon>
        <taxon>Dikarya</taxon>
        <taxon>Ascomycota</taxon>
        <taxon>Pezizomycotina</taxon>
        <taxon>Dothideomycetes</taxon>
        <taxon>Pleosporomycetidae</taxon>
        <taxon>Pleosporales</taxon>
        <taxon>Diademaceae</taxon>
        <taxon>Clathrospora</taxon>
    </lineage>
</organism>
<name>A0A6A5SQE5_9PLEO</name>
<feature type="region of interest" description="Disordered" evidence="1">
    <location>
        <begin position="119"/>
        <end position="156"/>
    </location>
</feature>
<dbReference type="EMBL" id="ML976041">
    <property type="protein sequence ID" value="KAF1941908.1"/>
    <property type="molecule type" value="Genomic_DNA"/>
</dbReference>
<dbReference type="AlphaFoldDB" id="A0A6A5SQE5"/>
<protein>
    <submittedName>
        <fullName evidence="2">Uncharacterized protein</fullName>
    </submittedName>
</protein>
<dbReference type="PANTHER" id="PTHR28272">
    <property type="entry name" value="RIBONUCLEASES P/MRP PROTEIN SUBUNIT POP3"/>
    <property type="match status" value="1"/>
</dbReference>
<reference evidence="2" key="1">
    <citation type="journal article" date="2020" name="Stud. Mycol.">
        <title>101 Dothideomycetes genomes: a test case for predicting lifestyles and emergence of pathogens.</title>
        <authorList>
            <person name="Haridas S."/>
            <person name="Albert R."/>
            <person name="Binder M."/>
            <person name="Bloem J."/>
            <person name="Labutti K."/>
            <person name="Salamov A."/>
            <person name="Andreopoulos B."/>
            <person name="Baker S."/>
            <person name="Barry K."/>
            <person name="Bills G."/>
            <person name="Bluhm B."/>
            <person name="Cannon C."/>
            <person name="Castanera R."/>
            <person name="Culley D."/>
            <person name="Daum C."/>
            <person name="Ezra D."/>
            <person name="Gonzalez J."/>
            <person name="Henrissat B."/>
            <person name="Kuo A."/>
            <person name="Liang C."/>
            <person name="Lipzen A."/>
            <person name="Lutzoni F."/>
            <person name="Magnuson J."/>
            <person name="Mondo S."/>
            <person name="Nolan M."/>
            <person name="Ohm R."/>
            <person name="Pangilinan J."/>
            <person name="Park H.-J."/>
            <person name="Ramirez L."/>
            <person name="Alfaro M."/>
            <person name="Sun H."/>
            <person name="Tritt A."/>
            <person name="Yoshinaga Y."/>
            <person name="Zwiers L.-H."/>
            <person name="Turgeon B."/>
            <person name="Goodwin S."/>
            <person name="Spatafora J."/>
            <person name="Crous P."/>
            <person name="Grigoriev I."/>
        </authorList>
    </citation>
    <scope>NUCLEOTIDE SEQUENCE</scope>
    <source>
        <strain evidence="2">CBS 161.51</strain>
    </source>
</reference>
<feature type="compositionally biased region" description="Basic and acidic residues" evidence="1">
    <location>
        <begin position="125"/>
        <end position="141"/>
    </location>
</feature>
<evidence type="ECO:0000256" key="1">
    <source>
        <dbReference type="SAM" id="MobiDB-lite"/>
    </source>
</evidence>
<dbReference type="GO" id="GO:0005829">
    <property type="term" value="C:cytosol"/>
    <property type="evidence" value="ECO:0007669"/>
    <property type="project" value="TreeGrafter"/>
</dbReference>
<feature type="compositionally biased region" description="Polar residues" evidence="1">
    <location>
        <begin position="70"/>
        <end position="79"/>
    </location>
</feature>
<feature type="compositionally biased region" description="Polar residues" evidence="1">
    <location>
        <begin position="8"/>
        <end position="21"/>
    </location>
</feature>
<feature type="region of interest" description="Disordered" evidence="1">
    <location>
        <begin position="53"/>
        <end position="91"/>
    </location>
</feature>
<gene>
    <name evidence="2" type="ORF">EJ02DRAFT_403606</name>
</gene>
<dbReference type="Proteomes" id="UP000800038">
    <property type="component" value="Unassembled WGS sequence"/>
</dbReference>
<dbReference type="GO" id="GO:0005655">
    <property type="term" value="C:nucleolar ribonuclease P complex"/>
    <property type="evidence" value="ECO:0007669"/>
    <property type="project" value="TreeGrafter"/>
</dbReference>